<keyword evidence="1" id="KW-0812">Transmembrane</keyword>
<keyword evidence="1" id="KW-1133">Transmembrane helix</keyword>
<dbReference type="AlphaFoldDB" id="A0A1S1Z556"/>
<comment type="caution">
    <text evidence="2">The sequence shown here is derived from an EMBL/GenBank/DDBJ whole genome shotgun (WGS) entry which is preliminary data.</text>
</comment>
<keyword evidence="3" id="KW-1185">Reference proteome</keyword>
<evidence type="ECO:0000313" key="3">
    <source>
        <dbReference type="Proteomes" id="UP000179797"/>
    </source>
</evidence>
<dbReference type="STRING" id="915059.NH26_19335"/>
<dbReference type="EMBL" id="JRYR02000001">
    <property type="protein sequence ID" value="OHX68347.1"/>
    <property type="molecule type" value="Genomic_DNA"/>
</dbReference>
<gene>
    <name evidence="2" type="ORF">NH26_19335</name>
</gene>
<sequence length="237" mass="27043">MGTAVWVIYTLDHLLDAHSIQHTAHTFRHAFHQRHKKKIGLLCLFIGAISLLNTFLFLPDNIIKNGMILSIIVLCYLGIINIKLLPFPTFKEFTVALIYTSGIALPVVSSIDTLHPSLIIQIALFLVLASINLLEFALFDFESDTKDNQPSGTRVLGYHGLKRRIQVLIVLFILLMMSAIYVYEMDKLILLTFFTMGASLILIYARSDFFSKDEYFRIFGDFAFLFPGIYLIINHYS</sequence>
<proteinExistence type="predicted"/>
<evidence type="ECO:0008006" key="4">
    <source>
        <dbReference type="Google" id="ProtNLM"/>
    </source>
</evidence>
<feature type="transmembrane region" description="Helical" evidence="1">
    <location>
        <begin position="62"/>
        <end position="81"/>
    </location>
</feature>
<feature type="transmembrane region" description="Helical" evidence="1">
    <location>
        <begin position="165"/>
        <end position="183"/>
    </location>
</feature>
<keyword evidence="1" id="KW-0472">Membrane</keyword>
<evidence type="ECO:0000256" key="1">
    <source>
        <dbReference type="SAM" id="Phobius"/>
    </source>
</evidence>
<name>A0A1S1Z556_FLAPC</name>
<accession>A0A1S1Z556</accession>
<protein>
    <recommendedName>
        <fullName evidence="4">Prenyltransferase</fullName>
    </recommendedName>
</protein>
<feature type="transmembrane region" description="Helical" evidence="1">
    <location>
        <begin position="117"/>
        <end position="139"/>
    </location>
</feature>
<reference evidence="2 3" key="1">
    <citation type="journal article" date="2012" name="Int. J. Syst. Evol. Microbiol.">
        <title>Flammeovirga pacifica sp. nov., isolated from deep-sea sediment.</title>
        <authorList>
            <person name="Xu H."/>
            <person name="Fu Y."/>
            <person name="Yang N."/>
            <person name="Ding Z."/>
            <person name="Lai Q."/>
            <person name="Zeng R."/>
        </authorList>
    </citation>
    <scope>NUCLEOTIDE SEQUENCE [LARGE SCALE GENOMIC DNA]</scope>
    <source>
        <strain evidence="3">DSM 24597 / LMG 26175 / WPAGA1</strain>
    </source>
</reference>
<feature type="transmembrane region" description="Helical" evidence="1">
    <location>
        <begin position="218"/>
        <end position="236"/>
    </location>
</feature>
<feature type="transmembrane region" description="Helical" evidence="1">
    <location>
        <begin position="189"/>
        <end position="206"/>
    </location>
</feature>
<organism evidence="2 3">
    <name type="scientific">Flammeovirga pacifica</name>
    <dbReference type="NCBI Taxonomy" id="915059"/>
    <lineage>
        <taxon>Bacteria</taxon>
        <taxon>Pseudomonadati</taxon>
        <taxon>Bacteroidota</taxon>
        <taxon>Cytophagia</taxon>
        <taxon>Cytophagales</taxon>
        <taxon>Flammeovirgaceae</taxon>
        <taxon>Flammeovirga</taxon>
    </lineage>
</organism>
<dbReference type="Proteomes" id="UP000179797">
    <property type="component" value="Unassembled WGS sequence"/>
</dbReference>
<feature type="transmembrane region" description="Helical" evidence="1">
    <location>
        <begin position="39"/>
        <end position="56"/>
    </location>
</feature>
<evidence type="ECO:0000313" key="2">
    <source>
        <dbReference type="EMBL" id="OHX68347.1"/>
    </source>
</evidence>